<feature type="transmembrane region" description="Helical" evidence="1">
    <location>
        <begin position="22"/>
        <end position="40"/>
    </location>
</feature>
<keyword evidence="1" id="KW-0812">Transmembrane</keyword>
<dbReference type="AlphaFoldDB" id="A0A1Y6C578"/>
<name>A0A1Y6C578_9PROT</name>
<evidence type="ECO:0000313" key="2">
    <source>
        <dbReference type="EMBL" id="SMF43772.1"/>
    </source>
</evidence>
<dbReference type="RefSeq" id="WP_085124051.1">
    <property type="nucleotide sequence ID" value="NZ_FWZX01000015.1"/>
</dbReference>
<keyword evidence="1" id="KW-1133">Transmembrane helix</keyword>
<keyword evidence="3" id="KW-1185">Reference proteome</keyword>
<organism evidence="2 3">
    <name type="scientific">Tistlia consotensis USBA 355</name>
    <dbReference type="NCBI Taxonomy" id="560819"/>
    <lineage>
        <taxon>Bacteria</taxon>
        <taxon>Pseudomonadati</taxon>
        <taxon>Pseudomonadota</taxon>
        <taxon>Alphaproteobacteria</taxon>
        <taxon>Rhodospirillales</taxon>
        <taxon>Rhodovibrionaceae</taxon>
        <taxon>Tistlia</taxon>
    </lineage>
</organism>
<evidence type="ECO:0000256" key="1">
    <source>
        <dbReference type="SAM" id="Phobius"/>
    </source>
</evidence>
<reference evidence="2 3" key="1">
    <citation type="submission" date="2017-04" db="EMBL/GenBank/DDBJ databases">
        <authorList>
            <person name="Afonso C.L."/>
            <person name="Miller P.J."/>
            <person name="Scott M.A."/>
            <person name="Spackman E."/>
            <person name="Goraichik I."/>
            <person name="Dimitrov K.M."/>
            <person name="Suarez D.L."/>
            <person name="Swayne D.E."/>
        </authorList>
    </citation>
    <scope>NUCLEOTIDE SEQUENCE [LARGE SCALE GENOMIC DNA]</scope>
    <source>
        <strain evidence="2 3">USBA 355</strain>
    </source>
</reference>
<evidence type="ECO:0000313" key="3">
    <source>
        <dbReference type="Proteomes" id="UP000192917"/>
    </source>
</evidence>
<gene>
    <name evidence="2" type="ORF">SAMN05428998_11591</name>
</gene>
<protein>
    <submittedName>
        <fullName evidence="2">Uncharacterized protein</fullName>
    </submittedName>
</protein>
<dbReference type="EMBL" id="FWZX01000015">
    <property type="protein sequence ID" value="SMF43772.1"/>
    <property type="molecule type" value="Genomic_DNA"/>
</dbReference>
<dbReference type="STRING" id="560819.SAMN05428998_11591"/>
<sequence>MGAILQSLGDFLASPFRAGHPLARRVGAVLLFKLMVLVLLRVTLFGGGHAAGTLDTARRLTDGSAIVKGASFDD</sequence>
<dbReference type="Proteomes" id="UP000192917">
    <property type="component" value="Unassembled WGS sequence"/>
</dbReference>
<keyword evidence="1" id="KW-0472">Membrane</keyword>
<proteinExistence type="predicted"/>
<accession>A0A1Y6C578</accession>